<name>A0ABT0YWK2_9BURK</name>
<keyword evidence="4" id="KW-0812">Transmembrane</keyword>
<feature type="transmembrane region" description="Helical" evidence="4">
    <location>
        <begin position="150"/>
        <end position="173"/>
    </location>
</feature>
<dbReference type="InterPro" id="IPR009057">
    <property type="entry name" value="Homeodomain-like_sf"/>
</dbReference>
<evidence type="ECO:0000256" key="3">
    <source>
        <dbReference type="ARBA" id="ARBA00023163"/>
    </source>
</evidence>
<keyword evidence="2" id="KW-0238">DNA-binding</keyword>
<keyword evidence="1" id="KW-0805">Transcription regulation</keyword>
<evidence type="ECO:0000256" key="4">
    <source>
        <dbReference type="SAM" id="Phobius"/>
    </source>
</evidence>
<dbReference type="RefSeq" id="WP_251781284.1">
    <property type="nucleotide sequence ID" value="NZ_JAMKFE010000022.1"/>
</dbReference>
<dbReference type="Proteomes" id="UP001165541">
    <property type="component" value="Unassembled WGS sequence"/>
</dbReference>
<dbReference type="Gene3D" id="1.10.10.60">
    <property type="entry name" value="Homeodomain-like"/>
    <property type="match status" value="1"/>
</dbReference>
<reference evidence="6" key="1">
    <citation type="submission" date="2022-05" db="EMBL/GenBank/DDBJ databases">
        <title>Schlegelella sp. nov., isolated from mangrove soil.</title>
        <authorList>
            <person name="Liu Y."/>
            <person name="Ge X."/>
            <person name="Liu W."/>
        </authorList>
    </citation>
    <scope>NUCLEOTIDE SEQUENCE</scope>
    <source>
        <strain evidence="6">S2-27</strain>
    </source>
</reference>
<feature type="transmembrane region" description="Helical" evidence="4">
    <location>
        <begin position="91"/>
        <end position="114"/>
    </location>
</feature>
<organism evidence="6 7">
    <name type="scientific">Caldimonas mangrovi</name>
    <dbReference type="NCBI Taxonomy" id="2944811"/>
    <lineage>
        <taxon>Bacteria</taxon>
        <taxon>Pseudomonadati</taxon>
        <taxon>Pseudomonadota</taxon>
        <taxon>Betaproteobacteria</taxon>
        <taxon>Burkholderiales</taxon>
        <taxon>Sphaerotilaceae</taxon>
        <taxon>Caldimonas</taxon>
    </lineage>
</organism>
<dbReference type="EMBL" id="JAMKFE010000022">
    <property type="protein sequence ID" value="MCM5682742.1"/>
    <property type="molecule type" value="Genomic_DNA"/>
</dbReference>
<keyword evidence="4" id="KW-1133">Transmembrane helix</keyword>
<dbReference type="PANTHER" id="PTHR43280">
    <property type="entry name" value="ARAC-FAMILY TRANSCRIPTIONAL REGULATOR"/>
    <property type="match status" value="1"/>
</dbReference>
<dbReference type="Pfam" id="PF12833">
    <property type="entry name" value="HTH_18"/>
    <property type="match status" value="1"/>
</dbReference>
<proteinExistence type="predicted"/>
<dbReference type="SUPFAM" id="SSF46689">
    <property type="entry name" value="Homeodomain-like"/>
    <property type="match status" value="1"/>
</dbReference>
<keyword evidence="3" id="KW-0804">Transcription</keyword>
<dbReference type="InterPro" id="IPR020449">
    <property type="entry name" value="Tscrpt_reg_AraC-type_HTH"/>
</dbReference>
<dbReference type="PROSITE" id="PS01124">
    <property type="entry name" value="HTH_ARAC_FAMILY_2"/>
    <property type="match status" value="1"/>
</dbReference>
<evidence type="ECO:0000313" key="6">
    <source>
        <dbReference type="EMBL" id="MCM5682742.1"/>
    </source>
</evidence>
<keyword evidence="4" id="KW-0472">Membrane</keyword>
<dbReference type="SMART" id="SM00342">
    <property type="entry name" value="HTH_ARAC"/>
    <property type="match status" value="1"/>
</dbReference>
<sequence>MLEPYTFALRGLALGFVIALALGLRGLASRARLAFCAFLACVAGYLIRAAPEAAGWSWPVLVPLSIAAVLFPAALWWLVHTAFDDRADVPHAVWAAVLCLLAAAVTPRTAPAWASLGVELTQKLAGLALAGAALWRLWRGRADDLVPGRRALRGGLLGYAGAHGVGVLAVELWMGGRRPPPWLDLANVSLMALVLAVSLALMLRMRQQAVDALFGAPAARVEDAPAQLDAPDSTDAAEEAALERLGQRMRVERAYRSPELSVAELARQCGLPEYRLRDLIHRRLGYRNFPAFVNEHRVREVEGRLCDPSEDRLPILTIAMDAGFGSVGPFNRLFRERHGVTPSVYRQRRGSVACVSASGRLDRHAPPG</sequence>
<dbReference type="InterPro" id="IPR018062">
    <property type="entry name" value="HTH_AraC-typ_CS"/>
</dbReference>
<dbReference type="InterPro" id="IPR018060">
    <property type="entry name" value="HTH_AraC"/>
</dbReference>
<evidence type="ECO:0000256" key="1">
    <source>
        <dbReference type="ARBA" id="ARBA00023015"/>
    </source>
</evidence>
<feature type="transmembrane region" description="Helical" evidence="4">
    <location>
        <begin position="56"/>
        <end position="79"/>
    </location>
</feature>
<protein>
    <submittedName>
        <fullName evidence="6">AraC family transcriptional regulator</fullName>
    </submittedName>
</protein>
<feature type="domain" description="HTH araC/xylS-type" evidence="5">
    <location>
        <begin position="243"/>
        <end position="348"/>
    </location>
</feature>
<feature type="transmembrane region" description="Helical" evidence="4">
    <location>
        <begin position="31"/>
        <end position="50"/>
    </location>
</feature>
<dbReference type="PANTHER" id="PTHR43280:SF29">
    <property type="entry name" value="ARAC-FAMILY TRANSCRIPTIONAL REGULATOR"/>
    <property type="match status" value="1"/>
</dbReference>
<dbReference type="PRINTS" id="PR00032">
    <property type="entry name" value="HTHARAC"/>
</dbReference>
<evidence type="ECO:0000313" key="7">
    <source>
        <dbReference type="Proteomes" id="UP001165541"/>
    </source>
</evidence>
<dbReference type="PROSITE" id="PS00041">
    <property type="entry name" value="HTH_ARAC_FAMILY_1"/>
    <property type="match status" value="1"/>
</dbReference>
<feature type="transmembrane region" description="Helical" evidence="4">
    <location>
        <begin position="185"/>
        <end position="203"/>
    </location>
</feature>
<accession>A0ABT0YWK2</accession>
<comment type="caution">
    <text evidence="6">The sequence shown here is derived from an EMBL/GenBank/DDBJ whole genome shotgun (WGS) entry which is preliminary data.</text>
</comment>
<keyword evidence="7" id="KW-1185">Reference proteome</keyword>
<evidence type="ECO:0000259" key="5">
    <source>
        <dbReference type="PROSITE" id="PS01124"/>
    </source>
</evidence>
<feature type="transmembrane region" description="Helical" evidence="4">
    <location>
        <begin position="120"/>
        <end position="138"/>
    </location>
</feature>
<evidence type="ECO:0000256" key="2">
    <source>
        <dbReference type="ARBA" id="ARBA00023125"/>
    </source>
</evidence>
<feature type="transmembrane region" description="Helical" evidence="4">
    <location>
        <begin position="6"/>
        <end position="24"/>
    </location>
</feature>
<gene>
    <name evidence="6" type="ORF">M8A51_24690</name>
</gene>